<accession>A0A3L8DJC0</accession>
<proteinExistence type="inferred from homology"/>
<comment type="similarity">
    <text evidence="1">Belongs to the CFAP97 family.</text>
</comment>
<feature type="compositionally biased region" description="Basic and acidic residues" evidence="6">
    <location>
        <begin position="405"/>
        <end position="415"/>
    </location>
</feature>
<feature type="repeat" description="WD" evidence="5">
    <location>
        <begin position="23"/>
        <end position="56"/>
    </location>
</feature>
<dbReference type="FunFam" id="2.130.10.10:FF:000300">
    <property type="entry name" value="THO complex subunit 3"/>
    <property type="match status" value="1"/>
</dbReference>
<feature type="compositionally biased region" description="Acidic residues" evidence="6">
    <location>
        <begin position="384"/>
        <end position="395"/>
    </location>
</feature>
<dbReference type="GO" id="GO:0006406">
    <property type="term" value="P:mRNA export from nucleus"/>
    <property type="evidence" value="ECO:0007669"/>
    <property type="project" value="InterPro"/>
</dbReference>
<gene>
    <name evidence="7" type="ORF">DMN91_008507</name>
</gene>
<dbReference type="OrthoDB" id="515313at2759"/>
<dbReference type="GO" id="GO:0000445">
    <property type="term" value="C:THO complex part of transcription export complex"/>
    <property type="evidence" value="ECO:0007669"/>
    <property type="project" value="TreeGrafter"/>
</dbReference>
<evidence type="ECO:0000313" key="7">
    <source>
        <dbReference type="EMBL" id="RLU19948.1"/>
    </source>
</evidence>
<dbReference type="Gene3D" id="2.130.10.10">
    <property type="entry name" value="YVTN repeat-like/Quinoprotein amine dehydrogenase"/>
    <property type="match status" value="2"/>
</dbReference>
<evidence type="ECO:0000256" key="5">
    <source>
        <dbReference type="PROSITE-ProRule" id="PRU00221"/>
    </source>
</evidence>
<dbReference type="InterPro" id="IPR001680">
    <property type="entry name" value="WD40_rpt"/>
</dbReference>
<feature type="compositionally biased region" description="Acidic residues" evidence="6">
    <location>
        <begin position="466"/>
        <end position="477"/>
    </location>
</feature>
<evidence type="ECO:0000256" key="3">
    <source>
        <dbReference type="ARBA" id="ARBA00022737"/>
    </source>
</evidence>
<feature type="region of interest" description="Disordered" evidence="6">
    <location>
        <begin position="382"/>
        <end position="427"/>
    </location>
</feature>
<dbReference type="InterPro" id="IPR036322">
    <property type="entry name" value="WD40_repeat_dom_sf"/>
</dbReference>
<comment type="similarity">
    <text evidence="4">Belongs to the THOC3 family.</text>
</comment>
<dbReference type="SUPFAM" id="SSF50978">
    <property type="entry name" value="WD40 repeat-like"/>
    <property type="match status" value="1"/>
</dbReference>
<dbReference type="PROSITE" id="PS50294">
    <property type="entry name" value="WD_REPEATS_REGION"/>
    <property type="match status" value="2"/>
</dbReference>
<feature type="repeat" description="WD" evidence="5">
    <location>
        <begin position="67"/>
        <end position="109"/>
    </location>
</feature>
<dbReference type="InterPro" id="IPR029488">
    <property type="entry name" value="Hmw/CFAP97"/>
</dbReference>
<keyword evidence="2 5" id="KW-0853">WD repeat</keyword>
<evidence type="ECO:0000256" key="1">
    <source>
        <dbReference type="ARBA" id="ARBA00008315"/>
    </source>
</evidence>
<sequence length="588" mass="66640">MATTTRVEELINYFKSHNKIREQQSHSAKVHSVGWSCDGKYLASGSFDKSVCIFSLGPDRLKQETTFRGHGGSVDQLCWHAFYPELLSTASGDKTVRIWDTRTQKCTANISTRGENINISWSPDGNTIAVGNKEDLVTFIDARVMKIRAEEQFNFEVNEISWNKDSDTFYLTNGQGCVHILSYPELELLHVIKAHPGTCICIEFDPTGQYFATGSADALVSLWDADELCCLRTFSRLEWPVRTISFSYDGQLLAAASEDLVIDIGEVQTGEKIADVPVEAATFTVAWHPKQYLLAYACDDKDTYDRKRDAGSLKLHFVCTKISGKSIFLAGFYSVVSDDLRLTMTNPDEVKTVCECQHALALYSDEEVRETRDNFNNVPNIHEIDEEDSEPEEAATLEQPGPASHQEDDKVALESKDDDESAYTGESFCSDVSCDESEVTSVTLGSLKSLSLHIDDPRHSPKEQDAEIDEWKDDSQDESYSLNDRPSRATTASGFARSRRCRRWNMSFTDEEMRRIGRENELLLRKIMAQQRPRSRIIDECTAPPKISSSAINRRKLQKKIEDDNMVWVFLPGYRYRNLKQTIKTYEK</sequence>
<dbReference type="InterPro" id="IPR020472">
    <property type="entry name" value="WD40_PAC1"/>
</dbReference>
<dbReference type="PANTHER" id="PTHR22839">
    <property type="entry name" value="THO COMPLEX SUBUNIT 3 THO3"/>
    <property type="match status" value="1"/>
</dbReference>
<dbReference type="InterPro" id="IPR015943">
    <property type="entry name" value="WD40/YVTN_repeat-like_dom_sf"/>
</dbReference>
<dbReference type="AlphaFoldDB" id="A0A3L8DJC0"/>
<dbReference type="InterPro" id="IPR019775">
    <property type="entry name" value="WD40_repeat_CS"/>
</dbReference>
<evidence type="ECO:0000256" key="6">
    <source>
        <dbReference type="SAM" id="MobiDB-lite"/>
    </source>
</evidence>
<dbReference type="SMART" id="SM00320">
    <property type="entry name" value="WD40"/>
    <property type="match status" value="5"/>
</dbReference>
<dbReference type="PROSITE" id="PS50082">
    <property type="entry name" value="WD_REPEATS_2"/>
    <property type="match status" value="3"/>
</dbReference>
<feature type="compositionally biased region" description="Polar residues" evidence="6">
    <location>
        <begin position="478"/>
        <end position="493"/>
    </location>
</feature>
<evidence type="ECO:0000313" key="8">
    <source>
        <dbReference type="Proteomes" id="UP000279307"/>
    </source>
</evidence>
<dbReference type="Pfam" id="PF25174">
    <property type="entry name" value="Beta-prop_THOC3"/>
    <property type="match status" value="1"/>
</dbReference>
<organism evidence="7 8">
    <name type="scientific">Ooceraea biroi</name>
    <name type="common">Clonal raider ant</name>
    <name type="synonym">Cerapachys biroi</name>
    <dbReference type="NCBI Taxonomy" id="2015173"/>
    <lineage>
        <taxon>Eukaryota</taxon>
        <taxon>Metazoa</taxon>
        <taxon>Ecdysozoa</taxon>
        <taxon>Arthropoda</taxon>
        <taxon>Hexapoda</taxon>
        <taxon>Insecta</taxon>
        <taxon>Pterygota</taxon>
        <taxon>Neoptera</taxon>
        <taxon>Endopterygota</taxon>
        <taxon>Hymenoptera</taxon>
        <taxon>Apocrita</taxon>
        <taxon>Aculeata</taxon>
        <taxon>Formicoidea</taxon>
        <taxon>Formicidae</taxon>
        <taxon>Dorylinae</taxon>
        <taxon>Ooceraea</taxon>
    </lineage>
</organism>
<dbReference type="PRINTS" id="PR00320">
    <property type="entry name" value="GPROTEINBRPT"/>
</dbReference>
<evidence type="ECO:0000256" key="4">
    <source>
        <dbReference type="ARBA" id="ARBA00046343"/>
    </source>
</evidence>
<feature type="repeat" description="WD" evidence="5">
    <location>
        <begin position="192"/>
        <end position="233"/>
    </location>
</feature>
<dbReference type="FunFam" id="2.130.10.10:FF:001007">
    <property type="entry name" value="THO complex subunit 3"/>
    <property type="match status" value="1"/>
</dbReference>
<dbReference type="InterPro" id="IPR040132">
    <property type="entry name" value="Tex1/THOC3"/>
</dbReference>
<dbReference type="PROSITE" id="PS00678">
    <property type="entry name" value="WD_REPEATS_1"/>
    <property type="match status" value="1"/>
</dbReference>
<protein>
    <submittedName>
        <fullName evidence="7">Uncharacterized protein</fullName>
    </submittedName>
</protein>
<name>A0A3L8DJC0_OOCBI</name>
<dbReference type="Pfam" id="PF13879">
    <property type="entry name" value="Hmw_CFAP97"/>
    <property type="match status" value="1"/>
</dbReference>
<dbReference type="EMBL" id="QOIP01000008">
    <property type="protein sequence ID" value="RLU19948.1"/>
    <property type="molecule type" value="Genomic_DNA"/>
</dbReference>
<evidence type="ECO:0000256" key="2">
    <source>
        <dbReference type="ARBA" id="ARBA00022574"/>
    </source>
</evidence>
<dbReference type="PANTHER" id="PTHR22839:SF0">
    <property type="entry name" value="THO COMPLEX SUBUNIT 3"/>
    <property type="match status" value="1"/>
</dbReference>
<feature type="compositionally biased region" description="Basic and acidic residues" evidence="6">
    <location>
        <begin position="453"/>
        <end position="465"/>
    </location>
</feature>
<comment type="caution">
    <text evidence="7">The sequence shown here is derived from an EMBL/GenBank/DDBJ whole genome shotgun (WGS) entry which is preliminary data.</text>
</comment>
<dbReference type="Proteomes" id="UP000279307">
    <property type="component" value="Chromosome 8"/>
</dbReference>
<feature type="region of interest" description="Disordered" evidence="6">
    <location>
        <begin position="452"/>
        <end position="494"/>
    </location>
</feature>
<keyword evidence="3" id="KW-0677">Repeat</keyword>
<reference evidence="7 8" key="1">
    <citation type="journal article" date="2018" name="Genome Res.">
        <title>The genomic architecture and molecular evolution of ant odorant receptors.</title>
        <authorList>
            <person name="McKenzie S.K."/>
            <person name="Kronauer D.J.C."/>
        </authorList>
    </citation>
    <scope>NUCLEOTIDE SEQUENCE [LARGE SCALE GENOMIC DNA]</scope>
    <source>
        <strain evidence="7">Clonal line C1</strain>
    </source>
</reference>